<accession>A5B4L6</accession>
<reference evidence="2" key="1">
    <citation type="journal article" date="2007" name="PLoS ONE">
        <title>The first genome sequence of an elite grapevine cultivar (Pinot noir Vitis vinifera L.): coping with a highly heterozygous genome.</title>
        <authorList>
            <person name="Velasco R."/>
            <person name="Zharkikh A."/>
            <person name="Troggio M."/>
            <person name="Cartwright D.A."/>
            <person name="Cestaro A."/>
            <person name="Pruss D."/>
            <person name="Pindo M."/>
            <person name="FitzGerald L.M."/>
            <person name="Vezzulli S."/>
            <person name="Reid J."/>
            <person name="Malacarne G."/>
            <person name="Iliev D."/>
            <person name="Coppola G."/>
            <person name="Wardell B."/>
            <person name="Micheletti D."/>
            <person name="Macalma T."/>
            <person name="Facci M."/>
            <person name="Mitchell J.T."/>
            <person name="Perazzolli M."/>
            <person name="Eldredge G."/>
            <person name="Gatto P."/>
            <person name="Oyzerski R."/>
            <person name="Moretto M."/>
            <person name="Gutin N."/>
            <person name="Stefanini M."/>
            <person name="Chen Y."/>
            <person name="Segala C."/>
            <person name="Davenport C."/>
            <person name="Dematte L."/>
            <person name="Mraz A."/>
            <person name="Battilana J."/>
            <person name="Stormo K."/>
            <person name="Costa F."/>
            <person name="Tao Q."/>
            <person name="Si-Ammour A."/>
            <person name="Harkins T."/>
            <person name="Lackey A."/>
            <person name="Perbost C."/>
            <person name="Taillon B."/>
            <person name="Stella A."/>
            <person name="Solovyev V."/>
            <person name="Fawcett J.A."/>
            <person name="Sterck L."/>
            <person name="Vandepoele K."/>
            <person name="Grando S.M."/>
            <person name="Toppo S."/>
            <person name="Moser C."/>
            <person name="Lanchbury J."/>
            <person name="Bogden R."/>
            <person name="Skolnick M."/>
            <person name="Sgaramella V."/>
            <person name="Bhatnagar S.K."/>
            <person name="Fontana P."/>
            <person name="Gutin A."/>
            <person name="Van de Peer Y."/>
            <person name="Salamini F."/>
            <person name="Viola R."/>
        </authorList>
    </citation>
    <scope>NUCLEOTIDE SEQUENCE</scope>
</reference>
<name>A5B4L6_VITVI</name>
<dbReference type="AlphaFoldDB" id="A5B4L6"/>
<sequence length="203" mass="21777">MAASSRRSSGPVLGSFSRSGKFNSSPIPSSSSSAFASSSSGFSSRTTGFFQRSASRTKVNLYGSAPSSPSVRFSLDRPISPSRSISATPRTQVVKKHTNPLSAPSTPKRSCMCSPYNTSWLLPMQSPQRFQQSLRSLLLQPAQRSEISDDEFAGQNRDRRGRLGEEGFGCSDPTIVSPATPAIGFPAKAQPTLQHVESRGFVI</sequence>
<feature type="compositionally biased region" description="Low complexity" evidence="1">
    <location>
        <begin position="24"/>
        <end position="44"/>
    </location>
</feature>
<dbReference type="ExpressionAtlas" id="A5B4L6">
    <property type="expression patterns" value="baseline and differential"/>
</dbReference>
<feature type="region of interest" description="Disordered" evidence="1">
    <location>
        <begin position="146"/>
        <end position="173"/>
    </location>
</feature>
<feature type="compositionally biased region" description="Basic and acidic residues" evidence="1">
    <location>
        <begin position="156"/>
        <end position="165"/>
    </location>
</feature>
<feature type="compositionally biased region" description="Polar residues" evidence="1">
    <location>
        <begin position="99"/>
        <end position="108"/>
    </location>
</feature>
<feature type="region of interest" description="Disordered" evidence="1">
    <location>
        <begin position="60"/>
        <end position="108"/>
    </location>
</feature>
<evidence type="ECO:0000256" key="1">
    <source>
        <dbReference type="SAM" id="MobiDB-lite"/>
    </source>
</evidence>
<dbReference type="EMBL" id="AM446400">
    <property type="protein sequence ID" value="CAN74150.1"/>
    <property type="molecule type" value="Genomic_DNA"/>
</dbReference>
<evidence type="ECO:0000313" key="2">
    <source>
        <dbReference type="EMBL" id="CAN74150.1"/>
    </source>
</evidence>
<feature type="compositionally biased region" description="Polar residues" evidence="1">
    <location>
        <begin position="81"/>
        <end position="91"/>
    </location>
</feature>
<organism evidence="2">
    <name type="scientific">Vitis vinifera</name>
    <name type="common">Grape</name>
    <dbReference type="NCBI Taxonomy" id="29760"/>
    <lineage>
        <taxon>Eukaryota</taxon>
        <taxon>Viridiplantae</taxon>
        <taxon>Streptophyta</taxon>
        <taxon>Embryophyta</taxon>
        <taxon>Tracheophyta</taxon>
        <taxon>Spermatophyta</taxon>
        <taxon>Magnoliopsida</taxon>
        <taxon>eudicotyledons</taxon>
        <taxon>Gunneridae</taxon>
        <taxon>Pentapetalae</taxon>
        <taxon>rosids</taxon>
        <taxon>Vitales</taxon>
        <taxon>Vitaceae</taxon>
        <taxon>Viteae</taxon>
        <taxon>Vitis</taxon>
    </lineage>
</organism>
<protein>
    <submittedName>
        <fullName evidence="2">Uncharacterized protein</fullName>
    </submittedName>
</protein>
<proteinExistence type="predicted"/>
<gene>
    <name evidence="2" type="ORF">VITISV_023981</name>
</gene>
<dbReference type="OrthoDB" id="1931102at2759"/>
<feature type="region of interest" description="Disordered" evidence="1">
    <location>
        <begin position="1"/>
        <end position="47"/>
    </location>
</feature>